<dbReference type="PANTHER" id="PTHR30348">
    <property type="entry name" value="UNCHARACTERIZED PROTEIN YECE"/>
    <property type="match status" value="1"/>
</dbReference>
<organism evidence="1 2">
    <name type="scientific">Candidatus Nitrosocaldus cavascurensis</name>
    <dbReference type="NCBI Taxonomy" id="2058097"/>
    <lineage>
        <taxon>Archaea</taxon>
        <taxon>Nitrososphaerota</taxon>
        <taxon>Nitrososphaeria</taxon>
        <taxon>Candidatus Nitrosocaldales</taxon>
        <taxon>Candidatus Nitrosocaldaceae</taxon>
        <taxon>Candidatus Nitrosocaldus</taxon>
    </lineage>
</organism>
<dbReference type="Proteomes" id="UP000236248">
    <property type="component" value="Chromosome NCAV"/>
</dbReference>
<sequence>MMRYVGCCSRRVTWQEYARLFNAIEVDSTFYKLPRIKTARRWFESTSNIVRFSIKAFQCITHPAGITWRRAGAQRPTSNLERYGHLKPTEENFMLWDATLAVCKAVNARLCLLQLPPSFECNDEHVNNAIAFLSSIRRDGISIGIELRNRSWMVEENRGKLLSILDRGVVHVTDPFTWIPLLVGNIAYLRMHGKLSIKGNTIRYDYSHIYSDDELVRLKNIVDALSADEIFIMFNNINMHDDALRFKSLLS</sequence>
<dbReference type="RefSeq" id="WP_103287160.1">
    <property type="nucleotide sequence ID" value="NZ_LT981265.1"/>
</dbReference>
<dbReference type="EMBL" id="LT981265">
    <property type="protein sequence ID" value="SPC34109.1"/>
    <property type="molecule type" value="Genomic_DNA"/>
</dbReference>
<keyword evidence="2" id="KW-1185">Reference proteome</keyword>
<dbReference type="InterPro" id="IPR002763">
    <property type="entry name" value="DUF72"/>
</dbReference>
<evidence type="ECO:0000313" key="1">
    <source>
        <dbReference type="EMBL" id="SPC34109.1"/>
    </source>
</evidence>
<dbReference type="KEGG" id="ncv:NCAV_0932"/>
<dbReference type="SUPFAM" id="SSF117396">
    <property type="entry name" value="TM1631-like"/>
    <property type="match status" value="1"/>
</dbReference>
<accession>A0A2K5AR85</accession>
<dbReference type="Gene3D" id="3.20.20.410">
    <property type="entry name" value="Protein of unknown function UPF0759"/>
    <property type="match status" value="1"/>
</dbReference>
<gene>
    <name evidence="1" type="ORF">NCAV_0932</name>
</gene>
<dbReference type="Pfam" id="PF01904">
    <property type="entry name" value="DUF72"/>
    <property type="match status" value="1"/>
</dbReference>
<proteinExistence type="predicted"/>
<protein>
    <recommendedName>
        <fullName evidence="3">DUF72 domain-containing protein</fullName>
    </recommendedName>
</protein>
<name>A0A2K5AR85_9ARCH</name>
<evidence type="ECO:0000313" key="2">
    <source>
        <dbReference type="Proteomes" id="UP000236248"/>
    </source>
</evidence>
<evidence type="ECO:0008006" key="3">
    <source>
        <dbReference type="Google" id="ProtNLM"/>
    </source>
</evidence>
<dbReference type="PANTHER" id="PTHR30348:SF4">
    <property type="entry name" value="DUF72 DOMAIN-CONTAINING PROTEIN"/>
    <property type="match status" value="1"/>
</dbReference>
<reference evidence="2" key="1">
    <citation type="submission" date="2018-01" db="EMBL/GenBank/DDBJ databases">
        <authorList>
            <person name="Kerou L M."/>
        </authorList>
    </citation>
    <scope>NUCLEOTIDE SEQUENCE [LARGE SCALE GENOMIC DNA]</scope>
    <source>
        <strain evidence="2">SCU2</strain>
    </source>
</reference>
<dbReference type="AlphaFoldDB" id="A0A2K5AR85"/>
<dbReference type="GeneID" id="41594981"/>
<dbReference type="InterPro" id="IPR036520">
    <property type="entry name" value="UPF0759_sf"/>
</dbReference>